<feature type="compositionally biased region" description="Pro residues" evidence="2">
    <location>
        <begin position="476"/>
        <end position="506"/>
    </location>
</feature>
<dbReference type="InterPro" id="IPR018253">
    <property type="entry name" value="DnaJ_domain_CS"/>
</dbReference>
<keyword evidence="1" id="KW-0802">TPR repeat</keyword>
<feature type="compositionally biased region" description="Low complexity" evidence="2">
    <location>
        <begin position="351"/>
        <end position="375"/>
    </location>
</feature>
<feature type="compositionally biased region" description="Pro residues" evidence="2">
    <location>
        <begin position="420"/>
        <end position="460"/>
    </location>
</feature>
<dbReference type="InterPro" id="IPR037257">
    <property type="entry name" value="T2SS_E_N_sf"/>
</dbReference>
<dbReference type="SUPFAM" id="SSF48452">
    <property type="entry name" value="TPR-like"/>
    <property type="match status" value="1"/>
</dbReference>
<dbReference type="SMART" id="SM00271">
    <property type="entry name" value="DnaJ"/>
    <property type="match status" value="1"/>
</dbReference>
<dbReference type="EMBL" id="CP072642">
    <property type="protein sequence ID" value="QUV93315.1"/>
    <property type="molecule type" value="Genomic_DNA"/>
</dbReference>
<sequence>MTQRLEDTCVPRLIGACHQRRLSGTLTFRQPQVVRHVYFEQGAVVYAASEVVTERFGERLCTLGCISPEQLAQAMLETKKGKRLGACLVELGYLTAADLQAMLAGHVSYLVQSLFAWTTGEYQFQPQKVHVDGFQQSLSPVNLIFEGIRNLPDPGLIRRWLGSPQRVLQPVGAQQVNVPGLKLTSEEAFVLSRLDAPLRVEEVCRAVPLPEEQVLRALCAFTATGIVSFADADPLPAIEANVKGAATSSAKTTVGIDARQAAELCFELEEKLRVVDGGGSHYQVLGINRRFTPEELKKAYRELAKKFHPDRHSQLAAFDFQVKAELERVFIAVQQAYDVLSDEEKRRRYDLTLTGSSSRSTPGGSRLPTGSYPAARPTPPSPPPVAGRSSPPSGNVPKPPVMPPRPPVPPARLAPTAEAPRPPAPPSAPPQPPSNSSFPTPPVLRRPTVPAPAPNAPGPSTPTGTPGATSPGVDAPRPPAPTPPVPPPPRATADAPPLPPSAPPRMPTGAYPKALGPSRPAEPPPVSASELYLRTVEYMGNGDVERAYQSIRRAVEQRPNNADYHALMARVLLRMPGRNKEAEKSFLTAIDLCRDPDEVTELLMELSDLYLKFGLESRAVECLERGLELSPEHEELRKRRQAINTRQKTTPRLTGSLRVATGKRLQALVGKVFGLDEPKEDSKSG</sequence>
<evidence type="ECO:0000259" key="3">
    <source>
        <dbReference type="PROSITE" id="PS50076"/>
    </source>
</evidence>
<reference evidence="4 5" key="1">
    <citation type="submission" date="2021-03" db="EMBL/GenBank/DDBJ databases">
        <title>Genomic and phenotypic characterization of Chloracidobacterium isolates provides evidence for multiple species.</title>
        <authorList>
            <person name="Saini M.K."/>
            <person name="Costas A.M.G."/>
            <person name="Tank M."/>
            <person name="Bryant D.A."/>
        </authorList>
    </citation>
    <scope>NUCLEOTIDE SEQUENCE [LARGE SCALE GENOMIC DNA]</scope>
    <source>
        <strain evidence="4 5">N</strain>
    </source>
</reference>
<accession>A0ABX8B0P9</accession>
<dbReference type="Gene3D" id="1.10.287.110">
    <property type="entry name" value="DnaJ domain"/>
    <property type="match status" value="1"/>
</dbReference>
<dbReference type="InterPro" id="IPR019734">
    <property type="entry name" value="TPR_rpt"/>
</dbReference>
<dbReference type="PROSITE" id="PS50076">
    <property type="entry name" value="DNAJ_2"/>
    <property type="match status" value="1"/>
</dbReference>
<organism evidence="4 5">
    <name type="scientific">Chloracidobacterium sp. N</name>
    <dbReference type="NCBI Taxonomy" id="2821540"/>
    <lineage>
        <taxon>Bacteria</taxon>
        <taxon>Pseudomonadati</taxon>
        <taxon>Acidobacteriota</taxon>
        <taxon>Terriglobia</taxon>
        <taxon>Terriglobales</taxon>
        <taxon>Acidobacteriaceae</taxon>
        <taxon>Chloracidobacterium</taxon>
        <taxon>Chloracidobacterium aggregatum</taxon>
    </lineage>
</organism>
<evidence type="ECO:0000313" key="5">
    <source>
        <dbReference type="Proteomes" id="UP000677668"/>
    </source>
</evidence>
<dbReference type="PANTHER" id="PTHR24074">
    <property type="entry name" value="CO-CHAPERONE PROTEIN DJLA"/>
    <property type="match status" value="1"/>
</dbReference>
<dbReference type="CDD" id="cd06257">
    <property type="entry name" value="DnaJ"/>
    <property type="match status" value="1"/>
</dbReference>
<evidence type="ECO:0000256" key="1">
    <source>
        <dbReference type="PROSITE-ProRule" id="PRU00339"/>
    </source>
</evidence>
<keyword evidence="5" id="KW-1185">Reference proteome</keyword>
<dbReference type="RefSeq" id="WP_211421707.1">
    <property type="nucleotide sequence ID" value="NZ_CP072642.1"/>
</dbReference>
<dbReference type="InterPro" id="IPR050817">
    <property type="entry name" value="DjlA_DnaK_co-chaperone"/>
</dbReference>
<dbReference type="PROSITE" id="PS00636">
    <property type="entry name" value="DNAJ_1"/>
    <property type="match status" value="1"/>
</dbReference>
<dbReference type="Proteomes" id="UP000677668">
    <property type="component" value="Chromosome 1"/>
</dbReference>
<feature type="repeat" description="TPR" evidence="1">
    <location>
        <begin position="600"/>
        <end position="633"/>
    </location>
</feature>
<dbReference type="Pfam" id="PF14332">
    <property type="entry name" value="DUF4388"/>
    <property type="match status" value="1"/>
</dbReference>
<feature type="compositionally biased region" description="Pro residues" evidence="2">
    <location>
        <begin position="376"/>
        <end position="385"/>
    </location>
</feature>
<feature type="compositionally biased region" description="Pro residues" evidence="2">
    <location>
        <begin position="397"/>
        <end position="412"/>
    </location>
</feature>
<name>A0ABX8B0P9_9BACT</name>
<dbReference type="InterPro" id="IPR011990">
    <property type="entry name" value="TPR-like_helical_dom_sf"/>
</dbReference>
<dbReference type="Pfam" id="PF00226">
    <property type="entry name" value="DnaJ"/>
    <property type="match status" value="1"/>
</dbReference>
<protein>
    <submittedName>
        <fullName evidence="4">DnaJ domain-containing protein</fullName>
    </submittedName>
</protein>
<dbReference type="SUPFAM" id="SSF46565">
    <property type="entry name" value="Chaperone J-domain"/>
    <property type="match status" value="1"/>
</dbReference>
<dbReference type="Gene3D" id="1.25.40.10">
    <property type="entry name" value="Tetratricopeptide repeat domain"/>
    <property type="match status" value="1"/>
</dbReference>
<evidence type="ECO:0000313" key="4">
    <source>
        <dbReference type="EMBL" id="QUV93315.1"/>
    </source>
</evidence>
<feature type="compositionally biased region" description="Low complexity" evidence="2">
    <location>
        <begin position="386"/>
        <end position="396"/>
    </location>
</feature>
<feature type="region of interest" description="Disordered" evidence="2">
    <location>
        <begin position="351"/>
        <end position="527"/>
    </location>
</feature>
<dbReference type="InterPro" id="IPR025497">
    <property type="entry name" value="PatA-like_N"/>
</dbReference>
<gene>
    <name evidence="4" type="ORF">J8C05_08000</name>
</gene>
<dbReference type="InterPro" id="IPR001623">
    <property type="entry name" value="DnaJ_domain"/>
</dbReference>
<dbReference type="PROSITE" id="PS50005">
    <property type="entry name" value="TPR"/>
    <property type="match status" value="2"/>
</dbReference>
<dbReference type="InterPro" id="IPR036869">
    <property type="entry name" value="J_dom_sf"/>
</dbReference>
<proteinExistence type="predicted"/>
<dbReference type="SMART" id="SM00028">
    <property type="entry name" value="TPR"/>
    <property type="match status" value="3"/>
</dbReference>
<evidence type="ECO:0000256" key="2">
    <source>
        <dbReference type="SAM" id="MobiDB-lite"/>
    </source>
</evidence>
<dbReference type="PRINTS" id="PR00625">
    <property type="entry name" value="JDOMAIN"/>
</dbReference>
<dbReference type="SUPFAM" id="SSF160246">
    <property type="entry name" value="EspE N-terminal domain-like"/>
    <property type="match status" value="1"/>
</dbReference>
<dbReference type="Pfam" id="PF13181">
    <property type="entry name" value="TPR_8"/>
    <property type="match status" value="1"/>
</dbReference>
<feature type="repeat" description="TPR" evidence="1">
    <location>
        <begin position="528"/>
        <end position="561"/>
    </location>
</feature>
<feature type="domain" description="J" evidence="3">
    <location>
        <begin position="280"/>
        <end position="353"/>
    </location>
</feature>
<feature type="compositionally biased region" description="Low complexity" evidence="2">
    <location>
        <begin position="461"/>
        <end position="475"/>
    </location>
</feature>